<dbReference type="InterPro" id="IPR051678">
    <property type="entry name" value="AGP_Transferase"/>
</dbReference>
<dbReference type="GO" id="GO:0016740">
    <property type="term" value="F:transferase activity"/>
    <property type="evidence" value="ECO:0007669"/>
    <property type="project" value="UniProtKB-KW"/>
</dbReference>
<evidence type="ECO:0000313" key="3">
    <source>
        <dbReference type="Proteomes" id="UP000267536"/>
    </source>
</evidence>
<keyword evidence="3" id="KW-1185">Reference proteome</keyword>
<name>A0A3N4H414_9ACTN</name>
<sequence>MSSSAATTPDPGPGHADDRVAAGLADVLRETTGAESIEIGDLVRIPAGASRQTWSFVATIDGKSRALVLRLDPPGRREASSLPREAGLMRAAGAVGVPSPTVIAEGTDHADIGGDFVIMNHIDGATIPRKILRDYEFSDARAALTGQLGAALAAVHSIDIDAVRGLPEDDPLASWRPELDAADRVFPTFEFALSWLERHRPPTAGRTVTHGDFRIGNVIVDRNGLAAVLDWELAHIGDPLEDLAWMCVKAWRFGGAGMVGGLGGLDEFIGAYEAAGGALVDRDALFWWQVYGTLRWGIICLHQTQRHRTGTSRSVELAAIGRRVSENEWELLSLIG</sequence>
<protein>
    <submittedName>
        <fullName evidence="2">Phosphotransferase family protein</fullName>
    </submittedName>
</protein>
<dbReference type="Gene3D" id="3.90.1200.10">
    <property type="match status" value="1"/>
</dbReference>
<dbReference type="CDD" id="cd05154">
    <property type="entry name" value="ACAD10_11_N-like"/>
    <property type="match status" value="1"/>
</dbReference>
<dbReference type="EMBL" id="RKMH01000001">
    <property type="protein sequence ID" value="RPA66111.1"/>
    <property type="molecule type" value="Genomic_DNA"/>
</dbReference>
<dbReference type="RefSeq" id="WP_123925071.1">
    <property type="nucleotide sequence ID" value="NZ_JBPSDP010000002.1"/>
</dbReference>
<evidence type="ECO:0000259" key="1">
    <source>
        <dbReference type="Pfam" id="PF01636"/>
    </source>
</evidence>
<dbReference type="PANTHER" id="PTHR21310">
    <property type="entry name" value="AMINOGLYCOSIDE PHOSPHOTRANSFERASE-RELATED-RELATED"/>
    <property type="match status" value="1"/>
</dbReference>
<dbReference type="InterPro" id="IPR002575">
    <property type="entry name" value="Aminoglycoside_PTrfase"/>
</dbReference>
<comment type="caution">
    <text evidence="2">The sequence shown here is derived from an EMBL/GenBank/DDBJ whole genome shotgun (WGS) entry which is preliminary data.</text>
</comment>
<dbReference type="PANTHER" id="PTHR21310:SF57">
    <property type="entry name" value="BLR2944 PROTEIN"/>
    <property type="match status" value="1"/>
</dbReference>
<dbReference type="InterPro" id="IPR011009">
    <property type="entry name" value="Kinase-like_dom_sf"/>
</dbReference>
<accession>A0A3N4H414</accession>
<reference evidence="2 3" key="1">
    <citation type="submission" date="2018-11" db="EMBL/GenBank/DDBJ databases">
        <title>Draft genome sequence of Gordonia sp. RS15-1S isolated from rice stems.</title>
        <authorList>
            <person name="Muangham S."/>
        </authorList>
    </citation>
    <scope>NUCLEOTIDE SEQUENCE [LARGE SCALE GENOMIC DNA]</scope>
    <source>
        <strain evidence="2 3">RS15-1S</strain>
    </source>
</reference>
<dbReference type="InterPro" id="IPR041726">
    <property type="entry name" value="ACAD10_11_N"/>
</dbReference>
<proteinExistence type="predicted"/>
<dbReference type="SUPFAM" id="SSF56112">
    <property type="entry name" value="Protein kinase-like (PK-like)"/>
    <property type="match status" value="1"/>
</dbReference>
<gene>
    <name evidence="2" type="ORF">EF294_00490</name>
</gene>
<organism evidence="2 3">
    <name type="scientific">Gordonia oryzae</name>
    <dbReference type="NCBI Taxonomy" id="2487349"/>
    <lineage>
        <taxon>Bacteria</taxon>
        <taxon>Bacillati</taxon>
        <taxon>Actinomycetota</taxon>
        <taxon>Actinomycetes</taxon>
        <taxon>Mycobacteriales</taxon>
        <taxon>Gordoniaceae</taxon>
        <taxon>Gordonia</taxon>
    </lineage>
</organism>
<dbReference type="Gene3D" id="3.30.200.20">
    <property type="entry name" value="Phosphorylase Kinase, domain 1"/>
    <property type="match status" value="1"/>
</dbReference>
<keyword evidence="2" id="KW-0808">Transferase</keyword>
<dbReference type="Proteomes" id="UP000267536">
    <property type="component" value="Unassembled WGS sequence"/>
</dbReference>
<evidence type="ECO:0000313" key="2">
    <source>
        <dbReference type="EMBL" id="RPA66111.1"/>
    </source>
</evidence>
<dbReference type="AlphaFoldDB" id="A0A3N4H414"/>
<feature type="domain" description="Aminoglycoside phosphotransferase" evidence="1">
    <location>
        <begin position="42"/>
        <end position="277"/>
    </location>
</feature>
<dbReference type="Pfam" id="PF01636">
    <property type="entry name" value="APH"/>
    <property type="match status" value="1"/>
</dbReference>
<dbReference type="OrthoDB" id="3806873at2"/>